<dbReference type="GO" id="GO:0008168">
    <property type="term" value="F:methyltransferase activity"/>
    <property type="evidence" value="ECO:0007669"/>
    <property type="project" value="UniProtKB-KW"/>
</dbReference>
<reference evidence="2 3" key="1">
    <citation type="submission" date="2019-08" db="EMBL/GenBank/DDBJ databases">
        <title>Archangium and Cystobacter genomes.</title>
        <authorList>
            <person name="Chen I.-C.K."/>
            <person name="Wielgoss S."/>
        </authorList>
    </citation>
    <scope>NUCLEOTIDE SEQUENCE [LARGE SCALE GENOMIC DNA]</scope>
    <source>
        <strain evidence="2 3">Cbm 6</strain>
    </source>
</reference>
<gene>
    <name evidence="2" type="ORF">F0U60_02260</name>
</gene>
<dbReference type="PANTHER" id="PTHR45036">
    <property type="entry name" value="METHYLTRANSFERASE LIKE 7B"/>
    <property type="match status" value="1"/>
</dbReference>
<proteinExistence type="predicted"/>
<dbReference type="Gene3D" id="3.40.50.150">
    <property type="entry name" value="Vaccinia Virus protein VP39"/>
    <property type="match status" value="1"/>
</dbReference>
<dbReference type="InterPro" id="IPR052356">
    <property type="entry name" value="Thiol_S-MT"/>
</dbReference>
<protein>
    <submittedName>
        <fullName evidence="2">Class I SAM-dependent methyltransferase</fullName>
    </submittedName>
</protein>
<dbReference type="Pfam" id="PF08241">
    <property type="entry name" value="Methyltransf_11"/>
    <property type="match status" value="1"/>
</dbReference>
<keyword evidence="2" id="KW-0808">Transferase</keyword>
<dbReference type="Proteomes" id="UP001611383">
    <property type="component" value="Chromosome"/>
</dbReference>
<dbReference type="InterPro" id="IPR029063">
    <property type="entry name" value="SAM-dependent_MTases_sf"/>
</dbReference>
<keyword evidence="2" id="KW-0489">Methyltransferase</keyword>
<name>A0ABY9X9V4_9BACT</name>
<evidence type="ECO:0000259" key="1">
    <source>
        <dbReference type="Pfam" id="PF08241"/>
    </source>
</evidence>
<sequence length="179" mass="19714">MVPVGWLGLDRARHRLVEGLSGRVLEVGTGTGLLSYPPSVSSVVAIDIDPELLDRASHRRPGVTLMRADVQQLPFPNGSFDAVVACLVFCTVEDPARGLAEIRRVLRPGGQLRLLEHVRSPHPTVARLQDRLTPVWSRLAMGCQLNRDTVPLVEASGFRITHRAQRLRELVEELVAVPV</sequence>
<dbReference type="InterPro" id="IPR013216">
    <property type="entry name" value="Methyltransf_11"/>
</dbReference>
<dbReference type="EMBL" id="CP043494">
    <property type="protein sequence ID" value="WNG52181.1"/>
    <property type="molecule type" value="Genomic_DNA"/>
</dbReference>
<dbReference type="CDD" id="cd02440">
    <property type="entry name" value="AdoMet_MTases"/>
    <property type="match status" value="1"/>
</dbReference>
<keyword evidence="3" id="KW-1185">Reference proteome</keyword>
<dbReference type="SUPFAM" id="SSF53335">
    <property type="entry name" value="S-adenosyl-L-methionine-dependent methyltransferases"/>
    <property type="match status" value="1"/>
</dbReference>
<feature type="domain" description="Methyltransferase type 11" evidence="1">
    <location>
        <begin position="25"/>
        <end position="112"/>
    </location>
</feature>
<accession>A0ABY9X9V4</accession>
<evidence type="ECO:0000313" key="2">
    <source>
        <dbReference type="EMBL" id="WNG52181.1"/>
    </source>
</evidence>
<dbReference type="PANTHER" id="PTHR45036:SF1">
    <property type="entry name" value="METHYLTRANSFERASE LIKE 7A"/>
    <property type="match status" value="1"/>
</dbReference>
<evidence type="ECO:0000313" key="3">
    <source>
        <dbReference type="Proteomes" id="UP001611383"/>
    </source>
</evidence>
<dbReference type="GO" id="GO:0032259">
    <property type="term" value="P:methylation"/>
    <property type="evidence" value="ECO:0007669"/>
    <property type="project" value="UniProtKB-KW"/>
</dbReference>
<organism evidence="2 3">
    <name type="scientific">Archangium minus</name>
    <dbReference type="NCBI Taxonomy" id="83450"/>
    <lineage>
        <taxon>Bacteria</taxon>
        <taxon>Pseudomonadati</taxon>
        <taxon>Myxococcota</taxon>
        <taxon>Myxococcia</taxon>
        <taxon>Myxococcales</taxon>
        <taxon>Cystobacterineae</taxon>
        <taxon>Archangiaceae</taxon>
        <taxon>Archangium</taxon>
    </lineage>
</organism>